<accession>A0AB34JVT8</accession>
<dbReference type="InterPro" id="IPR011990">
    <property type="entry name" value="TPR-like_helical_dom_sf"/>
</dbReference>
<reference evidence="1 2" key="1">
    <citation type="journal article" date="2024" name="Science">
        <title>Giant polyketide synthase enzymes in the biosynthesis of giant marine polyether toxins.</title>
        <authorList>
            <person name="Fallon T.R."/>
            <person name="Shende V.V."/>
            <person name="Wierzbicki I.H."/>
            <person name="Pendleton A.L."/>
            <person name="Watervoot N.F."/>
            <person name="Auber R.P."/>
            <person name="Gonzalez D.J."/>
            <person name="Wisecaver J.H."/>
            <person name="Moore B.S."/>
        </authorList>
    </citation>
    <scope>NUCLEOTIDE SEQUENCE [LARGE SCALE GENOMIC DNA]</scope>
    <source>
        <strain evidence="1 2">12B1</strain>
    </source>
</reference>
<dbReference type="EMBL" id="JBGBPQ010000004">
    <property type="protein sequence ID" value="KAL1524972.1"/>
    <property type="molecule type" value="Genomic_DNA"/>
</dbReference>
<keyword evidence="2" id="KW-1185">Reference proteome</keyword>
<organism evidence="1 2">
    <name type="scientific">Prymnesium parvum</name>
    <name type="common">Toxic golden alga</name>
    <dbReference type="NCBI Taxonomy" id="97485"/>
    <lineage>
        <taxon>Eukaryota</taxon>
        <taxon>Haptista</taxon>
        <taxon>Haptophyta</taxon>
        <taxon>Prymnesiophyceae</taxon>
        <taxon>Prymnesiales</taxon>
        <taxon>Prymnesiaceae</taxon>
        <taxon>Prymnesium</taxon>
    </lineage>
</organism>
<dbReference type="PANTHER" id="PTHR15544:SF0">
    <property type="entry name" value="TETRATRICOPEPTIDE REPEAT PROTEIN 33"/>
    <property type="match status" value="1"/>
</dbReference>
<dbReference type="InterPro" id="IPR052658">
    <property type="entry name" value="TPR-containing"/>
</dbReference>
<dbReference type="Gene3D" id="1.25.40.10">
    <property type="entry name" value="Tetratricopeptide repeat domain"/>
    <property type="match status" value="1"/>
</dbReference>
<dbReference type="SMART" id="SM00028">
    <property type="entry name" value="TPR"/>
    <property type="match status" value="3"/>
</dbReference>
<sequence>MKPFRLRKRRKVAAPEVEDETERMIAEEEAWRRRASARPMLLDDVGLARQLQEQGALLAEAGRWHEALDRFTQATRRDASCARAHEQRAQVLLELERTWEAVQAASDACRCAPEWDAAHLTLARAQLNLGEPRLALSSAERALACCAQPTAGGDVDFFGEILQESEDIEGILLRQHILASQRACSQAISGDIELLQRVAMRMRHS</sequence>
<dbReference type="PANTHER" id="PTHR15544">
    <property type="entry name" value="OSMOSIS RESPONSIVE FACTOR"/>
    <property type="match status" value="1"/>
</dbReference>
<evidence type="ECO:0000313" key="2">
    <source>
        <dbReference type="Proteomes" id="UP001515480"/>
    </source>
</evidence>
<name>A0AB34JVT8_PRYPA</name>
<evidence type="ECO:0000313" key="1">
    <source>
        <dbReference type="EMBL" id="KAL1524972.1"/>
    </source>
</evidence>
<comment type="caution">
    <text evidence="1">The sequence shown here is derived from an EMBL/GenBank/DDBJ whole genome shotgun (WGS) entry which is preliminary data.</text>
</comment>
<dbReference type="AlphaFoldDB" id="A0AB34JVT8"/>
<dbReference type="InterPro" id="IPR019734">
    <property type="entry name" value="TPR_rpt"/>
</dbReference>
<dbReference type="Proteomes" id="UP001515480">
    <property type="component" value="Unassembled WGS sequence"/>
</dbReference>
<protein>
    <submittedName>
        <fullName evidence="1">Uncharacterized protein</fullName>
    </submittedName>
</protein>
<gene>
    <name evidence="1" type="ORF">AB1Y20_019848</name>
</gene>
<dbReference type="SUPFAM" id="SSF48452">
    <property type="entry name" value="TPR-like"/>
    <property type="match status" value="1"/>
</dbReference>
<dbReference type="Pfam" id="PF13432">
    <property type="entry name" value="TPR_16"/>
    <property type="match status" value="1"/>
</dbReference>
<proteinExistence type="predicted"/>